<dbReference type="InterPro" id="IPR027417">
    <property type="entry name" value="P-loop_NTPase"/>
</dbReference>
<dbReference type="EMBL" id="JROO01000027">
    <property type="protein sequence ID" value="KIH98302.1"/>
    <property type="molecule type" value="Genomic_DNA"/>
</dbReference>
<sequence>MSETPKLSTKIIVAGGFGVGKTTFIGAVSEIPPVRTEAAVSAASAGIDDLSHTPDKTSTTVAMDFGRISLETDLTLYLFGTPGQQRFWFMWDDLVRGALGAIVLVDTRRLEDSFQALDYFEKQYRLPFLVALNSFENDPGHSTEELRDALDLSADVPIVRCDARERQSVADTLAALVRHAIAMEAAQRSGQNGPHGQLVR</sequence>
<keyword evidence="2" id="KW-0547">Nucleotide-binding</keyword>
<keyword evidence="3" id="KW-0378">Hydrolase</keyword>
<dbReference type="AlphaFoldDB" id="A0A0C2JN84"/>
<name>A0A0C2JN84_9ACTN</name>
<comment type="similarity">
    <text evidence="1">Belongs to the GPN-loop GTPase family.</text>
</comment>
<dbReference type="CDD" id="cd00882">
    <property type="entry name" value="Ras_like_GTPase"/>
    <property type="match status" value="1"/>
</dbReference>
<evidence type="ECO:0000256" key="3">
    <source>
        <dbReference type="ARBA" id="ARBA00022801"/>
    </source>
</evidence>
<evidence type="ECO:0000313" key="6">
    <source>
        <dbReference type="Proteomes" id="UP000031675"/>
    </source>
</evidence>
<dbReference type="PANTHER" id="PTHR42708:SF1">
    <property type="entry name" value="GLIDING MOTILITY PROTEIN MGLA"/>
    <property type="match status" value="1"/>
</dbReference>
<keyword evidence="4" id="KW-0342">GTP-binding</keyword>
<dbReference type="GO" id="GO:0005524">
    <property type="term" value="F:ATP binding"/>
    <property type="evidence" value="ECO:0007669"/>
    <property type="project" value="UniProtKB-KW"/>
</dbReference>
<dbReference type="SUPFAM" id="SSF52540">
    <property type="entry name" value="P-loop containing nucleoside triphosphate hydrolases"/>
    <property type="match status" value="1"/>
</dbReference>
<accession>A0A0C2JN84</accession>
<evidence type="ECO:0000256" key="1">
    <source>
        <dbReference type="ARBA" id="ARBA00005290"/>
    </source>
</evidence>
<keyword evidence="5" id="KW-0067">ATP-binding</keyword>
<evidence type="ECO:0000256" key="2">
    <source>
        <dbReference type="ARBA" id="ARBA00022741"/>
    </source>
</evidence>
<reference evidence="6" key="1">
    <citation type="journal article" date="2015" name="Chem. Biol.">
        <title>Structure, bioactivity, and resistance mechanism of streptomonomicin, an unusual lasso Peptide from an understudied halophilic actinomycete.</title>
        <authorList>
            <person name="Metelev M."/>
            <person name="Tietz J.I."/>
            <person name="Melby J.O."/>
            <person name="Blair P.M."/>
            <person name="Zhu L."/>
            <person name="Livnat I."/>
            <person name="Severinov K."/>
            <person name="Mitchell D.A."/>
        </authorList>
    </citation>
    <scope>NUCLEOTIDE SEQUENCE [LARGE SCALE GENOMIC DNA]</scope>
    <source>
        <strain evidence="6">YIM 90003</strain>
    </source>
</reference>
<gene>
    <name evidence="5" type="ORF">LP52_14205</name>
</gene>
<dbReference type="InterPro" id="IPR004130">
    <property type="entry name" value="Gpn"/>
</dbReference>
<keyword evidence="6" id="KW-1185">Reference proteome</keyword>
<dbReference type="InterPro" id="IPR052705">
    <property type="entry name" value="Gliding_Motility_GTPase"/>
</dbReference>
<dbReference type="GO" id="GO:0005525">
    <property type="term" value="F:GTP binding"/>
    <property type="evidence" value="ECO:0007669"/>
    <property type="project" value="UniProtKB-KW"/>
</dbReference>
<dbReference type="Proteomes" id="UP000031675">
    <property type="component" value="Unassembled WGS sequence"/>
</dbReference>
<dbReference type="STRING" id="183763.LP52_14205"/>
<dbReference type="RefSeq" id="WP_040273958.1">
    <property type="nucleotide sequence ID" value="NZ_JROO01000027.1"/>
</dbReference>
<protein>
    <submittedName>
        <fullName evidence="5">ATP-binding protein</fullName>
    </submittedName>
</protein>
<dbReference type="Pfam" id="PF03029">
    <property type="entry name" value="ATP_bind_1"/>
    <property type="match status" value="1"/>
</dbReference>
<comment type="caution">
    <text evidence="5">The sequence shown here is derived from an EMBL/GenBank/DDBJ whole genome shotgun (WGS) entry which is preliminary data.</text>
</comment>
<dbReference type="Gene3D" id="3.40.50.300">
    <property type="entry name" value="P-loop containing nucleotide triphosphate hydrolases"/>
    <property type="match status" value="1"/>
</dbReference>
<evidence type="ECO:0000313" key="5">
    <source>
        <dbReference type="EMBL" id="KIH98302.1"/>
    </source>
</evidence>
<dbReference type="GO" id="GO:0016787">
    <property type="term" value="F:hydrolase activity"/>
    <property type="evidence" value="ECO:0007669"/>
    <property type="project" value="UniProtKB-KW"/>
</dbReference>
<dbReference type="OrthoDB" id="4303541at2"/>
<dbReference type="PANTHER" id="PTHR42708">
    <property type="entry name" value="ATP/GTP-BINDING PROTEIN-RELATED"/>
    <property type="match status" value="1"/>
</dbReference>
<proteinExistence type="inferred from homology"/>
<evidence type="ECO:0000256" key="4">
    <source>
        <dbReference type="ARBA" id="ARBA00023134"/>
    </source>
</evidence>
<organism evidence="5 6">
    <name type="scientific">Streptomonospora alba</name>
    <dbReference type="NCBI Taxonomy" id="183763"/>
    <lineage>
        <taxon>Bacteria</taxon>
        <taxon>Bacillati</taxon>
        <taxon>Actinomycetota</taxon>
        <taxon>Actinomycetes</taxon>
        <taxon>Streptosporangiales</taxon>
        <taxon>Nocardiopsidaceae</taxon>
        <taxon>Streptomonospora</taxon>
    </lineage>
</organism>